<accession>A0A382GJQ0</accession>
<organism evidence="1">
    <name type="scientific">marine metagenome</name>
    <dbReference type="NCBI Taxonomy" id="408172"/>
    <lineage>
        <taxon>unclassified sequences</taxon>
        <taxon>metagenomes</taxon>
        <taxon>ecological metagenomes</taxon>
    </lineage>
</organism>
<evidence type="ECO:0000313" key="2">
    <source>
        <dbReference type="EMBL" id="SVB83370.1"/>
    </source>
</evidence>
<dbReference type="EMBL" id="UINC01055842">
    <property type="protein sequence ID" value="SVB75189.1"/>
    <property type="molecule type" value="Genomic_DNA"/>
</dbReference>
<dbReference type="EMBL" id="UINC01059686">
    <property type="protein sequence ID" value="SVB83370.1"/>
    <property type="molecule type" value="Genomic_DNA"/>
</dbReference>
<dbReference type="AlphaFoldDB" id="A0A382GJQ0"/>
<proteinExistence type="predicted"/>
<name>A0A382GJQ0_9ZZZZ</name>
<evidence type="ECO:0000313" key="1">
    <source>
        <dbReference type="EMBL" id="SVB75189.1"/>
    </source>
</evidence>
<reference evidence="1" key="1">
    <citation type="submission" date="2018-05" db="EMBL/GenBank/DDBJ databases">
        <authorList>
            <person name="Lanie J.A."/>
            <person name="Ng W.-L."/>
            <person name="Kazmierczak K.M."/>
            <person name="Andrzejewski T.M."/>
            <person name="Davidsen T.M."/>
            <person name="Wayne K.J."/>
            <person name="Tettelin H."/>
            <person name="Glass J.I."/>
            <person name="Rusch D."/>
            <person name="Podicherti R."/>
            <person name="Tsui H.-C.T."/>
            <person name="Winkler M.E."/>
        </authorList>
    </citation>
    <scope>NUCLEOTIDE SEQUENCE</scope>
</reference>
<gene>
    <name evidence="1" type="ORF">METZ01_LOCUS228043</name>
    <name evidence="2" type="ORF">METZ01_LOCUS236224</name>
</gene>
<sequence>MGKDGSLNVAILGHLYQNNNNTWNHTPIEA</sequence>
<protein>
    <submittedName>
        <fullName evidence="1">Uncharacterized protein</fullName>
    </submittedName>
</protein>